<dbReference type="GO" id="GO:0005886">
    <property type="term" value="C:plasma membrane"/>
    <property type="evidence" value="ECO:0007669"/>
    <property type="project" value="UniProtKB-SubCell"/>
</dbReference>
<name>A0A9D1Q7G1_9GAMM</name>
<keyword evidence="5 7" id="KW-1133">Transmembrane helix</keyword>
<dbReference type="NCBIfam" id="NF008102">
    <property type="entry name" value="PRK10847.1"/>
    <property type="match status" value="1"/>
</dbReference>
<keyword evidence="6 7" id="KW-0472">Membrane</keyword>
<dbReference type="PANTHER" id="PTHR30353">
    <property type="entry name" value="INNER MEMBRANE PROTEIN DEDA-RELATED"/>
    <property type="match status" value="1"/>
</dbReference>
<dbReference type="InterPro" id="IPR058127">
    <property type="entry name" value="DedA"/>
</dbReference>
<sequence>MDWLMQVVDIFLHIDDYLEVIVAQYGAWIYAILILIVFCETGLVVTPFLPGDSLLFAAGALAAMGLMNIWILFFTLLIAAIVGDAVNYQIGKKLGIKPFKEDAKIFKLKYLRKTEEFYERHGGKTIILARFIPIVRTFAPFVAGASTMCYRRFGFYNISGALLWTASMLGAGFFFGTAPIVQENFSLIVLGIVFVSALPIGIEILKAMIVKYRNKVAGSADKE</sequence>
<reference evidence="9" key="2">
    <citation type="submission" date="2021-04" db="EMBL/GenBank/DDBJ databases">
        <authorList>
            <person name="Gilroy R."/>
        </authorList>
    </citation>
    <scope>NUCLEOTIDE SEQUENCE</scope>
    <source>
        <strain evidence="9">CHK160-9182</strain>
    </source>
</reference>
<evidence type="ECO:0000256" key="4">
    <source>
        <dbReference type="ARBA" id="ARBA00022692"/>
    </source>
</evidence>
<organism evidence="9 10">
    <name type="scientific">Candidatus Ignatzschineria merdigallinarum</name>
    <dbReference type="NCBI Taxonomy" id="2838621"/>
    <lineage>
        <taxon>Bacteria</taxon>
        <taxon>Pseudomonadati</taxon>
        <taxon>Pseudomonadota</taxon>
        <taxon>Gammaproteobacteria</taxon>
        <taxon>Cardiobacteriales</taxon>
        <taxon>Ignatzschineriaceae</taxon>
        <taxon>Ignatzschineria</taxon>
    </lineage>
</organism>
<feature type="transmembrane region" description="Helical" evidence="7">
    <location>
        <begin position="55"/>
        <end position="83"/>
    </location>
</feature>
<keyword evidence="4 7" id="KW-0812">Transmembrane</keyword>
<accession>A0A9D1Q7G1</accession>
<dbReference type="PANTHER" id="PTHR30353:SF0">
    <property type="entry name" value="TRANSMEMBRANE PROTEIN"/>
    <property type="match status" value="1"/>
</dbReference>
<evidence type="ECO:0000256" key="6">
    <source>
        <dbReference type="ARBA" id="ARBA00023136"/>
    </source>
</evidence>
<feature type="domain" description="VTT" evidence="8">
    <location>
        <begin position="49"/>
        <end position="172"/>
    </location>
</feature>
<evidence type="ECO:0000256" key="3">
    <source>
        <dbReference type="ARBA" id="ARBA00022475"/>
    </source>
</evidence>
<protein>
    <submittedName>
        <fullName evidence="9">DedA family protein</fullName>
    </submittedName>
</protein>
<evidence type="ECO:0000313" key="9">
    <source>
        <dbReference type="EMBL" id="HIW07494.1"/>
    </source>
</evidence>
<dbReference type="Proteomes" id="UP000823934">
    <property type="component" value="Unassembled WGS sequence"/>
</dbReference>
<dbReference type="InterPro" id="IPR032818">
    <property type="entry name" value="DedA-like"/>
</dbReference>
<comment type="similarity">
    <text evidence="2 7">Belongs to the DedA family.</text>
</comment>
<evidence type="ECO:0000256" key="7">
    <source>
        <dbReference type="RuleBase" id="RU367016"/>
    </source>
</evidence>
<feature type="transmembrane region" description="Helical" evidence="7">
    <location>
        <begin position="161"/>
        <end position="181"/>
    </location>
</feature>
<evidence type="ECO:0000313" key="10">
    <source>
        <dbReference type="Proteomes" id="UP000823934"/>
    </source>
</evidence>
<dbReference type="EMBL" id="DXHP01000200">
    <property type="protein sequence ID" value="HIW07494.1"/>
    <property type="molecule type" value="Genomic_DNA"/>
</dbReference>
<dbReference type="Pfam" id="PF09335">
    <property type="entry name" value="VTT_dom"/>
    <property type="match status" value="1"/>
</dbReference>
<evidence type="ECO:0000256" key="1">
    <source>
        <dbReference type="ARBA" id="ARBA00004651"/>
    </source>
</evidence>
<evidence type="ECO:0000259" key="8">
    <source>
        <dbReference type="Pfam" id="PF09335"/>
    </source>
</evidence>
<comment type="subcellular location">
    <subcellularLocation>
        <location evidence="1 7">Cell membrane</location>
        <topology evidence="1 7">Multi-pass membrane protein</topology>
    </subcellularLocation>
</comment>
<dbReference type="AlphaFoldDB" id="A0A9D1Q7G1"/>
<reference evidence="9" key="1">
    <citation type="journal article" date="2021" name="PeerJ">
        <title>Extensive microbial diversity within the chicken gut microbiome revealed by metagenomics and culture.</title>
        <authorList>
            <person name="Gilroy R."/>
            <person name="Ravi A."/>
            <person name="Getino M."/>
            <person name="Pursley I."/>
            <person name="Horton D.L."/>
            <person name="Alikhan N.F."/>
            <person name="Baker D."/>
            <person name="Gharbi K."/>
            <person name="Hall N."/>
            <person name="Watson M."/>
            <person name="Adriaenssens E.M."/>
            <person name="Foster-Nyarko E."/>
            <person name="Jarju S."/>
            <person name="Secka A."/>
            <person name="Antonio M."/>
            <person name="Oren A."/>
            <person name="Chaudhuri R.R."/>
            <person name="La Ragione R."/>
            <person name="Hildebrand F."/>
            <person name="Pallen M.J."/>
        </authorList>
    </citation>
    <scope>NUCLEOTIDE SEQUENCE</scope>
    <source>
        <strain evidence="9">CHK160-9182</strain>
    </source>
</reference>
<feature type="transmembrane region" description="Helical" evidence="7">
    <location>
        <begin position="27"/>
        <end position="49"/>
    </location>
</feature>
<evidence type="ECO:0000256" key="2">
    <source>
        <dbReference type="ARBA" id="ARBA00010792"/>
    </source>
</evidence>
<dbReference type="InterPro" id="IPR032816">
    <property type="entry name" value="VTT_dom"/>
</dbReference>
<feature type="transmembrane region" description="Helical" evidence="7">
    <location>
        <begin position="187"/>
        <end position="205"/>
    </location>
</feature>
<comment type="caution">
    <text evidence="9">The sequence shown here is derived from an EMBL/GenBank/DDBJ whole genome shotgun (WGS) entry which is preliminary data.</text>
</comment>
<gene>
    <name evidence="9" type="ORF">H9889_09265</name>
</gene>
<proteinExistence type="inferred from homology"/>
<keyword evidence="3 7" id="KW-1003">Cell membrane</keyword>
<evidence type="ECO:0000256" key="5">
    <source>
        <dbReference type="ARBA" id="ARBA00022989"/>
    </source>
</evidence>